<accession>A0A976M3Z4</accession>
<evidence type="ECO:0000313" key="1">
    <source>
        <dbReference type="EMBL" id="UKJ87965.2"/>
    </source>
</evidence>
<dbReference type="Proteomes" id="UP000244803">
    <property type="component" value="Chromosome 1"/>
</dbReference>
<dbReference type="EMBL" id="CP056065">
    <property type="protein sequence ID" value="UKJ87965.2"/>
    <property type="molecule type" value="Genomic_DNA"/>
</dbReference>
<dbReference type="AlphaFoldDB" id="A0A976M3Z4"/>
<evidence type="ECO:0008006" key="3">
    <source>
        <dbReference type="Google" id="ProtNLM"/>
    </source>
</evidence>
<reference evidence="1" key="1">
    <citation type="submission" date="2022-07" db="EMBL/GenBank/DDBJ databases">
        <title>Evaluation of T. orientalis genome assembly methods using nanopore sequencing and analysis of variation between genomes.</title>
        <authorList>
            <person name="Yam J."/>
            <person name="Micallef M.L."/>
            <person name="Liu M."/>
            <person name="Djordjevic S.P."/>
            <person name="Bogema D.R."/>
            <person name="Jenkins C."/>
        </authorList>
    </citation>
    <scope>NUCLEOTIDE SEQUENCE</scope>
    <source>
        <strain evidence="1">Fish Creek</strain>
    </source>
</reference>
<proteinExistence type="predicted"/>
<evidence type="ECO:0000313" key="2">
    <source>
        <dbReference type="Proteomes" id="UP000244803"/>
    </source>
</evidence>
<organism evidence="1 2">
    <name type="scientific">Theileria orientalis</name>
    <dbReference type="NCBI Taxonomy" id="68886"/>
    <lineage>
        <taxon>Eukaryota</taxon>
        <taxon>Sar</taxon>
        <taxon>Alveolata</taxon>
        <taxon>Apicomplexa</taxon>
        <taxon>Aconoidasida</taxon>
        <taxon>Piroplasmida</taxon>
        <taxon>Theileriidae</taxon>
        <taxon>Theileria</taxon>
    </lineage>
</organism>
<name>A0A976M3Z4_THEOR</name>
<gene>
    <name evidence="1" type="ORF">MACJ_000407</name>
</gene>
<dbReference type="OrthoDB" id="26899at2759"/>
<protein>
    <recommendedName>
        <fullName evidence="3">SP-RING-type domain-containing protein</fullName>
    </recommendedName>
</protein>
<sequence>MDESQPQNELYGMTQAWSHYNDYLYTIINQLLSLTYAHKYFGSNETCEVLKNIYGILNGEIEHLKQLQGELNNTNIRYVEAKRNFNFEKISKIITEILDSKDKIEEVSVEESKSTIPELCPISRNTIIQPVTQKKNKGAISCPVIGCKKRVAKEYLHRDLELGYFRKKKQFYRSVEGINNNLIKPFILV</sequence>